<reference evidence="3 4" key="1">
    <citation type="submission" date="2020-08" db="EMBL/GenBank/DDBJ databases">
        <title>Genomic Encyclopedia of Type Strains, Phase IV (KMG-V): Genome sequencing to study the core and pangenomes of soil and plant-associated prokaryotes.</title>
        <authorList>
            <person name="Whitman W."/>
        </authorList>
    </citation>
    <scope>NUCLEOTIDE SEQUENCE [LARGE SCALE GENOMIC DNA]</scope>
    <source>
        <strain evidence="3 4">JPY162</strain>
    </source>
</reference>
<keyword evidence="1" id="KW-1133">Transmembrane helix</keyword>
<dbReference type="EMBL" id="JACHDE010000003">
    <property type="protein sequence ID" value="MBB5400186.1"/>
    <property type="molecule type" value="Genomic_DNA"/>
</dbReference>
<keyword evidence="1" id="KW-0812">Transmembrane</keyword>
<dbReference type="SUPFAM" id="SSF52821">
    <property type="entry name" value="Rhodanese/Cell cycle control phosphatase"/>
    <property type="match status" value="1"/>
</dbReference>
<dbReference type="AlphaFoldDB" id="A0A7W8P1K7"/>
<dbReference type="PROSITE" id="PS50206">
    <property type="entry name" value="RHODANESE_3"/>
    <property type="match status" value="1"/>
</dbReference>
<proteinExistence type="predicted"/>
<feature type="transmembrane region" description="Helical" evidence="1">
    <location>
        <begin position="51"/>
        <end position="69"/>
    </location>
</feature>
<organism evidence="3 4">
    <name type="scientific">Paraburkholderia youngii</name>
    <dbReference type="NCBI Taxonomy" id="2782701"/>
    <lineage>
        <taxon>Bacteria</taxon>
        <taxon>Pseudomonadati</taxon>
        <taxon>Pseudomonadota</taxon>
        <taxon>Betaproteobacteria</taxon>
        <taxon>Burkholderiales</taxon>
        <taxon>Burkholderiaceae</taxon>
        <taxon>Paraburkholderia</taxon>
    </lineage>
</organism>
<sequence>MPVGSEEAVSRCAAPLAAHRHRVKRLFYNARVDLFDFSLSGGSSVKFFTEYTNLVLIAIVLISGGLLLWPTISRRGRGGLSAAEATQLINRRNAAVIDLRPSADYAKGHLPSARHFEFAELQAKVAQLAKNKSNPVLLVCQTGQQSNKAARIVQEAGYAEVHVLEGGVDAWQKAGMPVVKQGAAK</sequence>
<accession>A0A7W8P1K7</accession>
<comment type="caution">
    <text evidence="3">The sequence shown here is derived from an EMBL/GenBank/DDBJ whole genome shotgun (WGS) entry which is preliminary data.</text>
</comment>
<dbReference type="Pfam" id="PF00581">
    <property type="entry name" value="Rhodanese"/>
    <property type="match status" value="1"/>
</dbReference>
<dbReference type="Proteomes" id="UP000592820">
    <property type="component" value="Unassembled WGS sequence"/>
</dbReference>
<dbReference type="Gene3D" id="3.40.250.10">
    <property type="entry name" value="Rhodanese-like domain"/>
    <property type="match status" value="1"/>
</dbReference>
<dbReference type="PANTHER" id="PTHR43031">
    <property type="entry name" value="FAD-DEPENDENT OXIDOREDUCTASE"/>
    <property type="match status" value="1"/>
</dbReference>
<dbReference type="InterPro" id="IPR050229">
    <property type="entry name" value="GlpE_sulfurtransferase"/>
</dbReference>
<evidence type="ECO:0000313" key="3">
    <source>
        <dbReference type="EMBL" id="MBB5400186.1"/>
    </source>
</evidence>
<evidence type="ECO:0000256" key="1">
    <source>
        <dbReference type="SAM" id="Phobius"/>
    </source>
</evidence>
<dbReference type="SMART" id="SM00450">
    <property type="entry name" value="RHOD"/>
    <property type="match status" value="1"/>
</dbReference>
<dbReference type="InterPro" id="IPR001763">
    <property type="entry name" value="Rhodanese-like_dom"/>
</dbReference>
<name>A0A7W8P1K7_9BURK</name>
<evidence type="ECO:0000259" key="2">
    <source>
        <dbReference type="PROSITE" id="PS50206"/>
    </source>
</evidence>
<evidence type="ECO:0000313" key="4">
    <source>
        <dbReference type="Proteomes" id="UP000592820"/>
    </source>
</evidence>
<keyword evidence="3" id="KW-0808">Transferase</keyword>
<dbReference type="InterPro" id="IPR036873">
    <property type="entry name" value="Rhodanese-like_dom_sf"/>
</dbReference>
<protein>
    <submittedName>
        <fullName evidence="3">Rhodanese-related sulfurtransferase</fullName>
    </submittedName>
</protein>
<gene>
    <name evidence="3" type="ORF">HDG41_002235</name>
</gene>
<dbReference type="PANTHER" id="PTHR43031:SF18">
    <property type="entry name" value="RHODANESE-RELATED SULFURTRANSFERASES"/>
    <property type="match status" value="1"/>
</dbReference>
<keyword evidence="1" id="KW-0472">Membrane</keyword>
<dbReference type="CDD" id="cd00158">
    <property type="entry name" value="RHOD"/>
    <property type="match status" value="1"/>
</dbReference>
<feature type="domain" description="Rhodanese" evidence="2">
    <location>
        <begin position="90"/>
        <end position="180"/>
    </location>
</feature>
<dbReference type="GO" id="GO:0016740">
    <property type="term" value="F:transferase activity"/>
    <property type="evidence" value="ECO:0007669"/>
    <property type="project" value="UniProtKB-KW"/>
</dbReference>